<feature type="domain" description="N-acetyltransferase" evidence="1">
    <location>
        <begin position="11"/>
        <end position="144"/>
    </location>
</feature>
<dbReference type="GO" id="GO:0016747">
    <property type="term" value="F:acyltransferase activity, transferring groups other than amino-acyl groups"/>
    <property type="evidence" value="ECO:0007669"/>
    <property type="project" value="InterPro"/>
</dbReference>
<dbReference type="PANTHER" id="PTHR43233">
    <property type="entry name" value="FAMILY N-ACETYLTRANSFERASE, PUTATIVE (AFU_ORTHOLOGUE AFUA_6G03350)-RELATED"/>
    <property type="match status" value="1"/>
</dbReference>
<dbReference type="Pfam" id="PF13508">
    <property type="entry name" value="Acetyltransf_7"/>
    <property type="match status" value="1"/>
</dbReference>
<evidence type="ECO:0000313" key="2">
    <source>
        <dbReference type="EMBL" id="MCW3473625.1"/>
    </source>
</evidence>
<protein>
    <submittedName>
        <fullName evidence="2">GNAT family N-acetyltransferase</fullName>
    </submittedName>
</protein>
<dbReference type="CDD" id="cd04301">
    <property type="entry name" value="NAT_SF"/>
    <property type="match status" value="1"/>
</dbReference>
<proteinExistence type="predicted"/>
<reference evidence="2" key="2">
    <citation type="submission" date="2022-10" db="EMBL/GenBank/DDBJ databases">
        <authorList>
            <person name="Trinh H.N."/>
        </authorList>
    </citation>
    <scope>NUCLEOTIDE SEQUENCE</scope>
    <source>
        <strain evidence="2">RN2-1</strain>
    </source>
</reference>
<dbReference type="InterPro" id="IPR000182">
    <property type="entry name" value="GNAT_dom"/>
</dbReference>
<sequence length="152" mass="16418">MPHDLTLPGGYVVSDDPARLDIDVIHRYLSEDSYWARGRERAVTERSLAHSLCFGLYAPDGSQAGFARIVSDLTTSAHLADVFVLPAHRGRGLGKALVAAVLAHPELQTVRRWTLTTSDAHGLYAAFGFTPHPDPQTQMVRVVSGQGGANCP</sequence>
<dbReference type="SUPFAM" id="SSF55729">
    <property type="entry name" value="Acyl-CoA N-acyltransferases (Nat)"/>
    <property type="match status" value="1"/>
</dbReference>
<comment type="caution">
    <text evidence="2">The sequence shown here is derived from an EMBL/GenBank/DDBJ whole genome shotgun (WGS) entry which is preliminary data.</text>
</comment>
<dbReference type="Gene3D" id="3.40.630.30">
    <property type="match status" value="1"/>
</dbReference>
<dbReference type="PANTHER" id="PTHR43233:SF1">
    <property type="entry name" value="FAMILY N-ACETYLTRANSFERASE, PUTATIVE (AFU_ORTHOLOGUE AFUA_6G03350)-RELATED"/>
    <property type="match status" value="1"/>
</dbReference>
<name>A0AA41YJC2_9PROT</name>
<dbReference type="InterPro" id="IPR053144">
    <property type="entry name" value="Acetyltransferase_Butenolide"/>
</dbReference>
<keyword evidence="3" id="KW-1185">Reference proteome</keyword>
<accession>A0AA41YJC2</accession>
<evidence type="ECO:0000259" key="1">
    <source>
        <dbReference type="PROSITE" id="PS51186"/>
    </source>
</evidence>
<dbReference type="RefSeq" id="WP_264712207.1">
    <property type="nucleotide sequence ID" value="NZ_JAPDNT010000001.1"/>
</dbReference>
<organism evidence="2 3">
    <name type="scientific">Limobrevibacterium gyesilva</name>
    <dbReference type="NCBI Taxonomy" id="2991712"/>
    <lineage>
        <taxon>Bacteria</taxon>
        <taxon>Pseudomonadati</taxon>
        <taxon>Pseudomonadota</taxon>
        <taxon>Alphaproteobacteria</taxon>
        <taxon>Acetobacterales</taxon>
        <taxon>Acetobacteraceae</taxon>
        <taxon>Limobrevibacterium</taxon>
    </lineage>
</organism>
<dbReference type="Proteomes" id="UP001165679">
    <property type="component" value="Unassembled WGS sequence"/>
</dbReference>
<dbReference type="InterPro" id="IPR016181">
    <property type="entry name" value="Acyl_CoA_acyltransferase"/>
</dbReference>
<reference evidence="2" key="1">
    <citation type="submission" date="2022-09" db="EMBL/GenBank/DDBJ databases">
        <title>Rhodovastum sp. nov. RN2-1 isolated from soil in Seongnam, South Korea.</title>
        <authorList>
            <person name="Le N.T."/>
        </authorList>
    </citation>
    <scope>NUCLEOTIDE SEQUENCE</scope>
    <source>
        <strain evidence="2">RN2-1</strain>
    </source>
</reference>
<gene>
    <name evidence="2" type="ORF">OL599_03460</name>
</gene>
<dbReference type="AlphaFoldDB" id="A0AA41YJC2"/>
<evidence type="ECO:0000313" key="3">
    <source>
        <dbReference type="Proteomes" id="UP001165679"/>
    </source>
</evidence>
<dbReference type="PROSITE" id="PS51186">
    <property type="entry name" value="GNAT"/>
    <property type="match status" value="1"/>
</dbReference>
<dbReference type="EMBL" id="JAPDNT010000001">
    <property type="protein sequence ID" value="MCW3473625.1"/>
    <property type="molecule type" value="Genomic_DNA"/>
</dbReference>